<dbReference type="Proteomes" id="UP000287247">
    <property type="component" value="Unassembled WGS sequence"/>
</dbReference>
<organism evidence="1 2">
    <name type="scientific">Aphanothece sacrum FPU1</name>
    <dbReference type="NCBI Taxonomy" id="1920663"/>
    <lineage>
        <taxon>Bacteria</taxon>
        <taxon>Bacillati</taxon>
        <taxon>Cyanobacteriota</taxon>
        <taxon>Cyanophyceae</taxon>
        <taxon>Oscillatoriophycideae</taxon>
        <taxon>Chroococcales</taxon>
        <taxon>Aphanothecaceae</taxon>
        <taxon>Aphanothece</taxon>
    </lineage>
</organism>
<evidence type="ECO:0000313" key="1">
    <source>
        <dbReference type="EMBL" id="GBF82094.1"/>
    </source>
</evidence>
<accession>A0A401ILF6</accession>
<keyword evidence="2" id="KW-1185">Reference proteome</keyword>
<sequence length="117" mass="12271">MEQLTFMSNLSDVSQINAQLLNPQVVKTQGAGKAYQSVAQSMAIAVQDATNYLENALIVSSAAIAVATEKIVSNPPANLPIYTPVIQQAGKTVTMAAQNFSDIGMKAAAVLKNFPSS</sequence>
<comment type="caution">
    <text evidence="1">The sequence shown here is derived from an EMBL/GenBank/DDBJ whole genome shotgun (WGS) entry which is preliminary data.</text>
</comment>
<proteinExistence type="predicted"/>
<gene>
    <name evidence="1" type="ORF">AsFPU1_3520</name>
</gene>
<protein>
    <submittedName>
        <fullName evidence="1">Uncharacterized protein</fullName>
    </submittedName>
</protein>
<dbReference type="AlphaFoldDB" id="A0A401ILF6"/>
<name>A0A401ILF6_APHSA</name>
<dbReference type="EMBL" id="BDQK01000015">
    <property type="protein sequence ID" value="GBF82094.1"/>
    <property type="molecule type" value="Genomic_DNA"/>
</dbReference>
<evidence type="ECO:0000313" key="2">
    <source>
        <dbReference type="Proteomes" id="UP000287247"/>
    </source>
</evidence>
<reference evidence="2" key="1">
    <citation type="submission" date="2017-05" db="EMBL/GenBank/DDBJ databases">
        <title>Physiological properties and genetic analysis related to exopolysaccharide production of fresh-water unicellular cyanobacterium Aphanothece sacrum, Suizenji Nori, that has been cultured as a food source in Japan.</title>
        <authorList>
            <person name="Kanesaki Y."/>
            <person name="Yoshikawa S."/>
            <person name="Ohki K."/>
        </authorList>
    </citation>
    <scope>NUCLEOTIDE SEQUENCE [LARGE SCALE GENOMIC DNA]</scope>
    <source>
        <strain evidence="2">FPU1</strain>
    </source>
</reference>